<dbReference type="InterPro" id="IPR004919">
    <property type="entry name" value="GmrSD_N"/>
</dbReference>
<name>A0A6C8XT01_SALDZ</name>
<reference evidence="3" key="1">
    <citation type="submission" date="2018-08" db="EMBL/GenBank/DDBJ databases">
        <authorList>
            <consortium name="GenomeTrakr network: Whole genome sequencing for foodborne pathogen traceback"/>
        </authorList>
    </citation>
    <scope>NUCLEOTIDE SEQUENCE [LARGE SCALE GENOMIC DNA]</scope>
    <source>
        <strain evidence="3">FMA0132</strain>
    </source>
</reference>
<accession>A0A6C8XT01</accession>
<feature type="domain" description="GmrSD restriction endonucleases N-terminal" evidence="2">
    <location>
        <begin position="11"/>
        <end position="159"/>
    </location>
</feature>
<dbReference type="EMBL" id="RSHK01000002">
    <property type="protein sequence ID" value="MIE68568.1"/>
    <property type="molecule type" value="Genomic_DNA"/>
</dbReference>
<proteinExistence type="predicted"/>
<evidence type="ECO:0000259" key="2">
    <source>
        <dbReference type="Pfam" id="PF03235"/>
    </source>
</evidence>
<dbReference type="PANTHER" id="PTHR39639:SF1">
    <property type="entry name" value="DUF262 DOMAIN-CONTAINING PROTEIN"/>
    <property type="match status" value="1"/>
</dbReference>
<dbReference type="PANTHER" id="PTHR39639">
    <property type="entry name" value="CHROMOSOME 16, WHOLE GENOME SHOTGUN SEQUENCE"/>
    <property type="match status" value="1"/>
</dbReference>
<dbReference type="Pfam" id="PF03235">
    <property type="entry name" value="GmrSD_N"/>
    <property type="match status" value="1"/>
</dbReference>
<dbReference type="Proteomes" id="UP000885362">
    <property type="component" value="Unassembled WGS sequence"/>
</dbReference>
<sequence length="403" mass="46684">MKINTTDPDLRTIFARIDEGSLDLQPDFQRAEVWRLPKKKLLIDTILRGWQVPPVHVILNGESDVQEVLDGQQRLSAIRDFMYNKFKIDGRIEPLDDDIKELDGLTFEKLPTKIKNRFERYAIRVFEITEYNQGEPGELFNRLNESLKLTSAEKRNAYVGDLRNQIKSLVSCLDDNGLDKSFLGFSNQRMAYHDLFIKLCYMLEKKSLIASYTEKQLNDRAREDEPFDNSIIESVKNAILILSKAKEKLDDTESKIHITKATLISWLYFFASILEHDNGLNNKLINFFCHFEKDRYAFKEDGDLVGIFYNVNSEQIKEILEEFNHRAVSRVMTGSSLLIRDFIISLFFVLTYSHVKSSFDIMKTSNIDFSIDLLINKTNKDGSVMNIINEYCDSVLMGVSVCQ</sequence>
<keyword evidence="1" id="KW-0175">Coiled coil</keyword>
<organism evidence="3">
    <name type="scientific">Salmonella diarizonae</name>
    <dbReference type="NCBI Taxonomy" id="59204"/>
    <lineage>
        <taxon>Bacteria</taxon>
        <taxon>Pseudomonadati</taxon>
        <taxon>Pseudomonadota</taxon>
        <taxon>Gammaproteobacteria</taxon>
        <taxon>Enterobacterales</taxon>
        <taxon>Enterobacteriaceae</taxon>
        <taxon>Salmonella</taxon>
    </lineage>
</organism>
<dbReference type="AlphaFoldDB" id="A0A6C8XT01"/>
<gene>
    <name evidence="3" type="ORF">EL06_03450</name>
</gene>
<evidence type="ECO:0000313" key="3">
    <source>
        <dbReference type="EMBL" id="MIE68568.1"/>
    </source>
</evidence>
<comment type="caution">
    <text evidence="3">The sequence shown here is derived from an EMBL/GenBank/DDBJ whole genome shotgun (WGS) entry which is preliminary data.</text>
</comment>
<evidence type="ECO:0000256" key="1">
    <source>
        <dbReference type="SAM" id="Coils"/>
    </source>
</evidence>
<feature type="coiled-coil region" evidence="1">
    <location>
        <begin position="235"/>
        <end position="262"/>
    </location>
</feature>
<protein>
    <submittedName>
        <fullName evidence="3">DUF262 domain-containing protein</fullName>
    </submittedName>
</protein>